<protein>
    <submittedName>
        <fullName evidence="1">Uncharacterized protein</fullName>
    </submittedName>
</protein>
<evidence type="ECO:0000313" key="1">
    <source>
        <dbReference type="EMBL" id="JAD57450.1"/>
    </source>
</evidence>
<accession>A0A0A9B889</accession>
<name>A0A0A9B889_ARUDO</name>
<reference evidence="1" key="1">
    <citation type="submission" date="2014-09" db="EMBL/GenBank/DDBJ databases">
        <authorList>
            <person name="Magalhaes I.L.F."/>
            <person name="Oliveira U."/>
            <person name="Santos F.R."/>
            <person name="Vidigal T.H.D.A."/>
            <person name="Brescovit A.D."/>
            <person name="Santos A.J."/>
        </authorList>
    </citation>
    <scope>NUCLEOTIDE SEQUENCE</scope>
    <source>
        <tissue evidence="1">Shoot tissue taken approximately 20 cm above the soil surface</tissue>
    </source>
</reference>
<dbReference type="EMBL" id="GBRH01240445">
    <property type="protein sequence ID" value="JAD57450.1"/>
    <property type="molecule type" value="Transcribed_RNA"/>
</dbReference>
<proteinExistence type="predicted"/>
<organism evidence="1">
    <name type="scientific">Arundo donax</name>
    <name type="common">Giant reed</name>
    <name type="synonym">Donax arundinaceus</name>
    <dbReference type="NCBI Taxonomy" id="35708"/>
    <lineage>
        <taxon>Eukaryota</taxon>
        <taxon>Viridiplantae</taxon>
        <taxon>Streptophyta</taxon>
        <taxon>Embryophyta</taxon>
        <taxon>Tracheophyta</taxon>
        <taxon>Spermatophyta</taxon>
        <taxon>Magnoliopsida</taxon>
        <taxon>Liliopsida</taxon>
        <taxon>Poales</taxon>
        <taxon>Poaceae</taxon>
        <taxon>PACMAD clade</taxon>
        <taxon>Arundinoideae</taxon>
        <taxon>Arundineae</taxon>
        <taxon>Arundo</taxon>
    </lineage>
</organism>
<dbReference type="AlphaFoldDB" id="A0A0A9B889"/>
<reference evidence="1" key="2">
    <citation type="journal article" date="2015" name="Data Brief">
        <title>Shoot transcriptome of the giant reed, Arundo donax.</title>
        <authorList>
            <person name="Barrero R.A."/>
            <person name="Guerrero F.D."/>
            <person name="Moolhuijzen P."/>
            <person name="Goolsby J.A."/>
            <person name="Tidwell J."/>
            <person name="Bellgard S.E."/>
            <person name="Bellgard M.I."/>
        </authorList>
    </citation>
    <scope>NUCLEOTIDE SEQUENCE</scope>
    <source>
        <tissue evidence="1">Shoot tissue taken approximately 20 cm above the soil surface</tissue>
    </source>
</reference>
<sequence length="26" mass="3131">MFAERASRPIKISKITLALFENFFWN</sequence>